<dbReference type="EC" id="4.2.1.41" evidence="5"/>
<dbReference type="UniPathway" id="UPA00564">
    <property type="reaction ID" value="UER00628"/>
</dbReference>
<reference evidence="9 10" key="1">
    <citation type="submission" date="2020-03" db="EMBL/GenBank/DDBJ databases">
        <title>Whole genome shotgun sequence of Phytohabitans houttuyneae NBRC 108639.</title>
        <authorList>
            <person name="Komaki H."/>
            <person name="Tamura T."/>
        </authorList>
    </citation>
    <scope>NUCLEOTIDE SEQUENCE [LARGE SCALE GENOMIC DNA]</scope>
    <source>
        <strain evidence="9 10">NBRC 108639</strain>
    </source>
</reference>
<comment type="caution">
    <text evidence="9">The sequence shown here is derived from an EMBL/GenBank/DDBJ whole genome shotgun (WGS) entry which is preliminary data.</text>
</comment>
<keyword evidence="10" id="KW-1185">Reference proteome</keyword>
<evidence type="ECO:0000256" key="6">
    <source>
        <dbReference type="PIRNR" id="PIRNR001365"/>
    </source>
</evidence>
<name>A0A6V8K7Y8_9ACTN</name>
<dbReference type="HAMAP" id="MF_00694">
    <property type="entry name" value="KDGDH"/>
    <property type="match status" value="1"/>
</dbReference>
<proteinExistence type="inferred from homology"/>
<evidence type="ECO:0000313" key="10">
    <source>
        <dbReference type="Proteomes" id="UP000482800"/>
    </source>
</evidence>
<feature type="binding site" evidence="8">
    <location>
        <position position="46"/>
    </location>
    <ligand>
        <name>pyruvate</name>
        <dbReference type="ChEBI" id="CHEBI:15361"/>
    </ligand>
</feature>
<dbReference type="PIRSF" id="PIRSF001365">
    <property type="entry name" value="DHDPS"/>
    <property type="match status" value="1"/>
</dbReference>
<gene>
    <name evidence="9" type="ORF">Phou_055020</name>
</gene>
<evidence type="ECO:0000313" key="9">
    <source>
        <dbReference type="EMBL" id="GFJ81322.1"/>
    </source>
</evidence>
<dbReference type="EMBL" id="BLPF01000002">
    <property type="protein sequence ID" value="GFJ81322.1"/>
    <property type="molecule type" value="Genomic_DNA"/>
</dbReference>
<feature type="active site" description="Schiff-base intermediate with substrate" evidence="7">
    <location>
        <position position="158"/>
    </location>
</feature>
<dbReference type="GO" id="GO:0047448">
    <property type="term" value="F:5-dehydro-4-deoxyglucarate dehydratase activity"/>
    <property type="evidence" value="ECO:0007669"/>
    <property type="project" value="UniProtKB-UniRule"/>
</dbReference>
<evidence type="ECO:0000256" key="8">
    <source>
        <dbReference type="PIRSR" id="PIRSR001365-2"/>
    </source>
</evidence>
<dbReference type="Pfam" id="PF00701">
    <property type="entry name" value="DHDPS"/>
    <property type="match status" value="1"/>
</dbReference>
<dbReference type="PANTHER" id="PTHR12128">
    <property type="entry name" value="DIHYDRODIPICOLINATE SYNTHASE"/>
    <property type="match status" value="1"/>
</dbReference>
<accession>A0A6V8K7Y8</accession>
<dbReference type="Proteomes" id="UP000482800">
    <property type="component" value="Unassembled WGS sequence"/>
</dbReference>
<dbReference type="InterPro" id="IPR002220">
    <property type="entry name" value="DapA-like"/>
</dbReference>
<dbReference type="AlphaFoldDB" id="A0A6V8K7Y8"/>
<dbReference type="NCBIfam" id="NF002958">
    <property type="entry name" value="PRK03620.1"/>
    <property type="match status" value="1"/>
</dbReference>
<feature type="active site" description="Proton donor/acceptor" evidence="7">
    <location>
        <position position="133"/>
    </location>
</feature>
<reference evidence="9 10" key="2">
    <citation type="submission" date="2020-03" db="EMBL/GenBank/DDBJ databases">
        <authorList>
            <person name="Ichikawa N."/>
            <person name="Kimura A."/>
            <person name="Kitahashi Y."/>
            <person name="Uohara A."/>
        </authorList>
    </citation>
    <scope>NUCLEOTIDE SEQUENCE [LARGE SCALE GENOMIC DNA]</scope>
    <source>
        <strain evidence="9 10">NBRC 108639</strain>
    </source>
</reference>
<evidence type="ECO:0000256" key="5">
    <source>
        <dbReference type="HAMAP-Rule" id="MF_00694"/>
    </source>
</evidence>
<dbReference type="Gene3D" id="3.20.20.70">
    <property type="entry name" value="Aldolase class I"/>
    <property type="match status" value="1"/>
</dbReference>
<organism evidence="9 10">
    <name type="scientific">Phytohabitans houttuyneae</name>
    <dbReference type="NCBI Taxonomy" id="1076126"/>
    <lineage>
        <taxon>Bacteria</taxon>
        <taxon>Bacillati</taxon>
        <taxon>Actinomycetota</taxon>
        <taxon>Actinomycetes</taxon>
        <taxon>Micromonosporales</taxon>
        <taxon>Micromonosporaceae</taxon>
    </lineage>
</organism>
<protein>
    <recommendedName>
        <fullName evidence="5">Probable 5-dehydro-4-deoxyglucarate dehydratase</fullName>
        <ecNumber evidence="5">4.2.1.41</ecNumber>
    </recommendedName>
    <alternativeName>
        <fullName evidence="5">5-keto-4-deoxy-glucarate dehydratase</fullName>
        <shortName evidence="5">KDGDH</shortName>
    </alternativeName>
</protein>
<dbReference type="SMART" id="SM01130">
    <property type="entry name" value="DHDPS"/>
    <property type="match status" value="1"/>
</dbReference>
<dbReference type="InterPro" id="IPR017655">
    <property type="entry name" value="Dehydro-deoxyglucarate_dehyd"/>
</dbReference>
<evidence type="ECO:0000256" key="1">
    <source>
        <dbReference type="ARBA" id="ARBA00001446"/>
    </source>
</evidence>
<comment type="catalytic activity">
    <reaction evidence="1 5">
        <text>5-dehydro-4-deoxy-D-glucarate + H(+) = 2,5-dioxopentanoate + CO2 + H2O</text>
        <dbReference type="Rhea" id="RHEA:24608"/>
        <dbReference type="ChEBI" id="CHEBI:15377"/>
        <dbReference type="ChEBI" id="CHEBI:15378"/>
        <dbReference type="ChEBI" id="CHEBI:16526"/>
        <dbReference type="ChEBI" id="CHEBI:42819"/>
        <dbReference type="ChEBI" id="CHEBI:58136"/>
        <dbReference type="EC" id="4.2.1.41"/>
    </reaction>
</comment>
<dbReference type="SUPFAM" id="SSF51569">
    <property type="entry name" value="Aldolase"/>
    <property type="match status" value="1"/>
</dbReference>
<evidence type="ECO:0000256" key="3">
    <source>
        <dbReference type="ARBA" id="ARBA00007592"/>
    </source>
</evidence>
<comment type="similarity">
    <text evidence="3 5 6">Belongs to the DapA family.</text>
</comment>
<sequence>MRLHGLLSFPLTPFTEDGKVNLAVLADHIERQLAAGPSGLFVACGTGEFTSLSTQEYRDVVGTVVRVAAGRAPVFAGTGGGPQLARDFAAAAAEAGADGLLLLPPYLVSSTPAGLVEHVRFVAEATGLPITVYQRGNAVLDPAAAVALLDVPTVVGIKDGRGDVSAMLQLVTAIRASGHPRAAEFGFLNGLPTAELSVQAYRAIGVDSYSSAVLCFVPDIATAFYRAVETGDSAATQALLAAFYLPFVALRDLVPGYAVALVKAGARLEGLDVGAVRPPLVDATPEHVERLAATIEAGRAALRGLRRAA</sequence>
<dbReference type="PANTHER" id="PTHR12128:SF19">
    <property type="entry name" value="5-DEHYDRO-4-DEOXYGLUCARATE DEHYDRATASE 2-RELATED"/>
    <property type="match status" value="1"/>
</dbReference>
<dbReference type="GO" id="GO:0008840">
    <property type="term" value="F:4-hydroxy-tetrahydrodipicolinate synthase activity"/>
    <property type="evidence" value="ECO:0007669"/>
    <property type="project" value="TreeGrafter"/>
</dbReference>
<evidence type="ECO:0000256" key="2">
    <source>
        <dbReference type="ARBA" id="ARBA00004983"/>
    </source>
</evidence>
<dbReference type="InterPro" id="IPR013785">
    <property type="entry name" value="Aldolase_TIM"/>
</dbReference>
<evidence type="ECO:0000256" key="7">
    <source>
        <dbReference type="PIRSR" id="PIRSR001365-1"/>
    </source>
</evidence>
<comment type="pathway">
    <text evidence="2 5">Carbohydrate acid metabolism; D-glucarate degradation; 2,5-dioxopentanoate from D-glucarate: step 2/2.</text>
</comment>
<evidence type="ECO:0000256" key="4">
    <source>
        <dbReference type="ARBA" id="ARBA00023239"/>
    </source>
</evidence>
<dbReference type="GO" id="GO:0042838">
    <property type="term" value="P:D-glucarate catabolic process"/>
    <property type="evidence" value="ECO:0007669"/>
    <property type="project" value="UniProtKB-UniRule"/>
</dbReference>
<keyword evidence="4 5" id="KW-0456">Lyase</keyword>